<feature type="region of interest" description="Disordered" evidence="1">
    <location>
        <begin position="1"/>
        <end position="41"/>
    </location>
</feature>
<evidence type="ECO:0000256" key="1">
    <source>
        <dbReference type="SAM" id="MobiDB-lite"/>
    </source>
</evidence>
<evidence type="ECO:0000313" key="3">
    <source>
        <dbReference type="Proteomes" id="UP000027138"/>
    </source>
</evidence>
<dbReference type="EMBL" id="KK914487">
    <property type="protein sequence ID" value="KDP35449.1"/>
    <property type="molecule type" value="Genomic_DNA"/>
</dbReference>
<sequence length="184" mass="20263">MERNERAFTGSTKTGCSTHRSRAQEEQRQAAATSDGRESERGGAMELHFTILCYVIAFLREKSPQEVNWLRTVNCLVIVEEPSIPFDLSESVSASSLGSDFEIENSSVRADLLAYIAASTTSTSTDKMGDSSIPISEIGNLVEKIVAASLEKLLQVDKAKDHVVIEDDKAKGESEKKEQMDDTW</sequence>
<keyword evidence="3" id="KW-1185">Reference proteome</keyword>
<proteinExistence type="predicted"/>
<reference evidence="2 3" key="1">
    <citation type="journal article" date="2014" name="PLoS ONE">
        <title>Global Analysis of Gene Expression Profiles in Physic Nut (Jatropha curcas L.) Seedlings Exposed to Salt Stress.</title>
        <authorList>
            <person name="Zhang L."/>
            <person name="Zhang C."/>
            <person name="Wu P."/>
            <person name="Chen Y."/>
            <person name="Li M."/>
            <person name="Jiang H."/>
            <person name="Wu G."/>
        </authorList>
    </citation>
    <scope>NUCLEOTIDE SEQUENCE [LARGE SCALE GENOMIC DNA]</scope>
    <source>
        <strain evidence="3">cv. GZQX0401</strain>
        <tissue evidence="2">Young leaves</tissue>
    </source>
</reference>
<name>A0A067KUB2_JATCU</name>
<feature type="compositionally biased region" description="Polar residues" evidence="1">
    <location>
        <begin position="9"/>
        <end position="18"/>
    </location>
</feature>
<organism evidence="2 3">
    <name type="scientific">Jatropha curcas</name>
    <name type="common">Barbados nut</name>
    <dbReference type="NCBI Taxonomy" id="180498"/>
    <lineage>
        <taxon>Eukaryota</taxon>
        <taxon>Viridiplantae</taxon>
        <taxon>Streptophyta</taxon>
        <taxon>Embryophyta</taxon>
        <taxon>Tracheophyta</taxon>
        <taxon>Spermatophyta</taxon>
        <taxon>Magnoliopsida</taxon>
        <taxon>eudicotyledons</taxon>
        <taxon>Gunneridae</taxon>
        <taxon>Pentapetalae</taxon>
        <taxon>rosids</taxon>
        <taxon>fabids</taxon>
        <taxon>Malpighiales</taxon>
        <taxon>Euphorbiaceae</taxon>
        <taxon>Crotonoideae</taxon>
        <taxon>Jatropheae</taxon>
        <taxon>Jatropha</taxon>
    </lineage>
</organism>
<accession>A0A067KUB2</accession>
<evidence type="ECO:0000313" key="2">
    <source>
        <dbReference type="EMBL" id="KDP35449.1"/>
    </source>
</evidence>
<dbReference type="AlphaFoldDB" id="A0A067KUB2"/>
<dbReference type="Proteomes" id="UP000027138">
    <property type="component" value="Unassembled WGS sequence"/>
</dbReference>
<protein>
    <submittedName>
        <fullName evidence="2">Uncharacterized protein</fullName>
    </submittedName>
</protein>
<gene>
    <name evidence="2" type="ORF">JCGZ_10832</name>
</gene>
<feature type="region of interest" description="Disordered" evidence="1">
    <location>
        <begin position="165"/>
        <end position="184"/>
    </location>
</feature>